<dbReference type="Proteomes" id="UP001177744">
    <property type="component" value="Unassembled WGS sequence"/>
</dbReference>
<dbReference type="SUPFAM" id="SSF100920">
    <property type="entry name" value="Heat shock protein 70kD (HSP70), peptide-binding domain"/>
    <property type="match status" value="1"/>
</dbReference>
<evidence type="ECO:0000256" key="3">
    <source>
        <dbReference type="ARBA" id="ARBA00022840"/>
    </source>
</evidence>
<evidence type="ECO:0000313" key="5">
    <source>
        <dbReference type="Proteomes" id="UP001177744"/>
    </source>
</evidence>
<sequence>MLDFGEKAHIDAIQWIIQKRRPSQSSNAKSLRHKIILCVTNNLILGKLEAFHILGFNDKSLGNPITTQILNWKKISGKQGRLHLPLGIHHAYVCPQLSADNTTEDRKGRVQKLLQDFFNGKELSKSISLDDTVATAIILSRDKHENVQDLLLLDDTPLSLGIETAGGIMTVLSKHNATIPTTQTQTSTTYL</sequence>
<name>A0AA40LM51_CNENI</name>
<comment type="caution">
    <text evidence="4">The sequence shown here is derived from an EMBL/GenBank/DDBJ whole genome shotgun (WGS) entry which is preliminary data.</text>
</comment>
<keyword evidence="5" id="KW-1185">Reference proteome</keyword>
<dbReference type="GO" id="GO:0140662">
    <property type="term" value="F:ATP-dependent protein folding chaperone"/>
    <property type="evidence" value="ECO:0007669"/>
    <property type="project" value="InterPro"/>
</dbReference>
<reference evidence="4" key="1">
    <citation type="submission" date="2023-06" db="EMBL/GenBank/DDBJ databases">
        <title>Reference genome for the Northern bat (Eptesicus nilssonii), a most northern bat species.</title>
        <authorList>
            <person name="Laine V.N."/>
            <person name="Pulliainen A.T."/>
            <person name="Lilley T.M."/>
        </authorList>
    </citation>
    <scope>NUCLEOTIDE SEQUENCE</scope>
    <source>
        <strain evidence="4">BLF_Eptnil</strain>
        <tissue evidence="4">Kidney</tissue>
    </source>
</reference>
<gene>
    <name evidence="4" type="ORF">QTO34_019578</name>
</gene>
<keyword evidence="2" id="KW-0547">Nucleotide-binding</keyword>
<protein>
    <submittedName>
        <fullName evidence="4">Uncharacterized protein</fullName>
    </submittedName>
</protein>
<dbReference type="GO" id="GO:0005524">
    <property type="term" value="F:ATP binding"/>
    <property type="evidence" value="ECO:0007669"/>
    <property type="project" value="UniProtKB-KW"/>
</dbReference>
<evidence type="ECO:0000313" key="4">
    <source>
        <dbReference type="EMBL" id="KAK1338911.1"/>
    </source>
</evidence>
<dbReference type="InterPro" id="IPR029047">
    <property type="entry name" value="HSP70_peptide-bd_sf"/>
</dbReference>
<comment type="similarity">
    <text evidence="1">Belongs to the heat shock protein 70 family.</text>
</comment>
<keyword evidence="3" id="KW-0067">ATP-binding</keyword>
<accession>A0AA40LM51</accession>
<evidence type="ECO:0000256" key="2">
    <source>
        <dbReference type="ARBA" id="ARBA00022741"/>
    </source>
</evidence>
<proteinExistence type="inferred from homology"/>
<organism evidence="4 5">
    <name type="scientific">Cnephaeus nilssonii</name>
    <name type="common">Northern bat</name>
    <name type="synonym">Eptesicus nilssonii</name>
    <dbReference type="NCBI Taxonomy" id="3371016"/>
    <lineage>
        <taxon>Eukaryota</taxon>
        <taxon>Metazoa</taxon>
        <taxon>Chordata</taxon>
        <taxon>Craniata</taxon>
        <taxon>Vertebrata</taxon>
        <taxon>Euteleostomi</taxon>
        <taxon>Mammalia</taxon>
        <taxon>Eutheria</taxon>
        <taxon>Laurasiatheria</taxon>
        <taxon>Chiroptera</taxon>
        <taxon>Yangochiroptera</taxon>
        <taxon>Vespertilionidae</taxon>
        <taxon>Cnephaeus</taxon>
    </lineage>
</organism>
<dbReference type="PANTHER" id="PTHR19375">
    <property type="entry name" value="HEAT SHOCK PROTEIN 70KDA"/>
    <property type="match status" value="1"/>
</dbReference>
<evidence type="ECO:0000256" key="1">
    <source>
        <dbReference type="ARBA" id="ARBA00007381"/>
    </source>
</evidence>
<dbReference type="AlphaFoldDB" id="A0AA40LM51"/>
<dbReference type="Pfam" id="PF00012">
    <property type="entry name" value="HSP70"/>
    <property type="match status" value="1"/>
</dbReference>
<dbReference type="Gene3D" id="2.60.34.10">
    <property type="entry name" value="Substrate Binding Domain Of DNAk, Chain A, domain 1"/>
    <property type="match status" value="1"/>
</dbReference>
<dbReference type="EMBL" id="JAULJE010000009">
    <property type="protein sequence ID" value="KAK1338911.1"/>
    <property type="molecule type" value="Genomic_DNA"/>
</dbReference>
<dbReference type="InterPro" id="IPR013126">
    <property type="entry name" value="Hsp_70_fam"/>
</dbReference>